<dbReference type="SUPFAM" id="SSF102198">
    <property type="entry name" value="Putative cyclase"/>
    <property type="match status" value="1"/>
</dbReference>
<comment type="caution">
    <text evidence="2">The sequence shown here is derived from an EMBL/GenBank/DDBJ whole genome shotgun (WGS) entry which is preliminary data.</text>
</comment>
<dbReference type="OrthoDB" id="7108654at2759"/>
<dbReference type="PANTHER" id="PTHR31118:SF12">
    <property type="entry name" value="CYCLASE-LIKE PROTEIN 2"/>
    <property type="match status" value="1"/>
</dbReference>
<dbReference type="Pfam" id="PF04199">
    <property type="entry name" value="Cyclase"/>
    <property type="match status" value="1"/>
</dbReference>
<accession>A0A8H6WFR9</accession>
<dbReference type="GO" id="GO:0004061">
    <property type="term" value="F:arylformamidase activity"/>
    <property type="evidence" value="ECO:0007669"/>
    <property type="project" value="InterPro"/>
</dbReference>
<dbReference type="PANTHER" id="PTHR31118">
    <property type="entry name" value="CYCLASE-LIKE PROTEIN 2"/>
    <property type="match status" value="1"/>
</dbReference>
<dbReference type="InterPro" id="IPR037175">
    <property type="entry name" value="KFase_sf"/>
</dbReference>
<dbReference type="GeneID" id="59339675"/>
<dbReference type="RefSeq" id="XP_037225069.1">
    <property type="nucleotide sequence ID" value="XM_037357159.1"/>
</dbReference>
<dbReference type="Gene3D" id="3.50.30.50">
    <property type="entry name" value="Putative cyclase"/>
    <property type="match status" value="1"/>
</dbReference>
<evidence type="ECO:0008006" key="4">
    <source>
        <dbReference type="Google" id="ProtNLM"/>
    </source>
</evidence>
<sequence>MMPQIIDLTHTLDESTPTYPGDPPFLPSCAASIAHDGYAVTKLSLSSHAGTHIDAPAHFVAGGRTIDKLAIHELVGRVVVLDISAQCEASKPISRNIIQRALQLAWSPTEKHDDTPMPMLFIQTGWSRHWSAFAKTYFTHPFLSREAAEYIVSLGFRVVGIDALSPDETRVAASDSESEEEKAEEQGSFAAHETILGANGVIAENLTNLGMLGNGQGFTIHLVPLKLDGCDGSPVRAYALRSS</sequence>
<organism evidence="2 3">
    <name type="scientific">Mycena indigotica</name>
    <dbReference type="NCBI Taxonomy" id="2126181"/>
    <lineage>
        <taxon>Eukaryota</taxon>
        <taxon>Fungi</taxon>
        <taxon>Dikarya</taxon>
        <taxon>Basidiomycota</taxon>
        <taxon>Agaricomycotina</taxon>
        <taxon>Agaricomycetes</taxon>
        <taxon>Agaricomycetidae</taxon>
        <taxon>Agaricales</taxon>
        <taxon>Marasmiineae</taxon>
        <taxon>Mycenaceae</taxon>
        <taxon>Mycena</taxon>
    </lineage>
</organism>
<evidence type="ECO:0000313" key="3">
    <source>
        <dbReference type="Proteomes" id="UP000636479"/>
    </source>
</evidence>
<proteinExistence type="inferred from homology"/>
<name>A0A8H6WFR9_9AGAR</name>
<dbReference type="EMBL" id="JACAZF010000001">
    <property type="protein sequence ID" value="KAF7315046.1"/>
    <property type="molecule type" value="Genomic_DNA"/>
</dbReference>
<protein>
    <recommendedName>
        <fullName evidence="4">Cyclase</fullName>
    </recommendedName>
</protein>
<dbReference type="InterPro" id="IPR007325">
    <property type="entry name" value="KFase/CYL"/>
</dbReference>
<reference evidence="2" key="1">
    <citation type="submission" date="2020-05" db="EMBL/GenBank/DDBJ databases">
        <title>Mycena genomes resolve the evolution of fungal bioluminescence.</title>
        <authorList>
            <person name="Tsai I.J."/>
        </authorList>
    </citation>
    <scope>NUCLEOTIDE SEQUENCE</scope>
    <source>
        <strain evidence="2">171206Taipei</strain>
    </source>
</reference>
<evidence type="ECO:0000313" key="2">
    <source>
        <dbReference type="EMBL" id="KAF7315046.1"/>
    </source>
</evidence>
<gene>
    <name evidence="2" type="ORF">MIND_00018800</name>
</gene>
<comment type="similarity">
    <text evidence="1">Belongs to the Cyclase 1 superfamily.</text>
</comment>
<dbReference type="GO" id="GO:0019441">
    <property type="term" value="P:L-tryptophan catabolic process to kynurenine"/>
    <property type="evidence" value="ECO:0007669"/>
    <property type="project" value="InterPro"/>
</dbReference>
<dbReference type="Proteomes" id="UP000636479">
    <property type="component" value="Unassembled WGS sequence"/>
</dbReference>
<keyword evidence="3" id="KW-1185">Reference proteome</keyword>
<dbReference type="AlphaFoldDB" id="A0A8H6WFR9"/>
<evidence type="ECO:0000256" key="1">
    <source>
        <dbReference type="ARBA" id="ARBA00007865"/>
    </source>
</evidence>